<dbReference type="GO" id="GO:0003700">
    <property type="term" value="F:DNA-binding transcription factor activity"/>
    <property type="evidence" value="ECO:0007669"/>
    <property type="project" value="InterPro"/>
</dbReference>
<dbReference type="STRING" id="59750.AWC31_05025"/>
<dbReference type="InterPro" id="IPR036390">
    <property type="entry name" value="WH_DNA-bd_sf"/>
</dbReference>
<dbReference type="InterPro" id="IPR000524">
    <property type="entry name" value="Tscrpt_reg_HTH_GntR"/>
</dbReference>
<dbReference type="EMBL" id="LGTW01000011">
    <property type="protein sequence ID" value="KWX22754.1"/>
    <property type="molecule type" value="Genomic_DNA"/>
</dbReference>
<evidence type="ECO:0000313" key="5">
    <source>
        <dbReference type="EMBL" id="KWX22754.1"/>
    </source>
</evidence>
<dbReference type="Proteomes" id="UP000070612">
    <property type="component" value="Unassembled WGS sequence"/>
</dbReference>
<proteinExistence type="predicted"/>
<dbReference type="Gene3D" id="1.20.120.530">
    <property type="entry name" value="GntR ligand-binding domain-like"/>
    <property type="match status" value="1"/>
</dbReference>
<dbReference type="PANTHER" id="PTHR43537">
    <property type="entry name" value="TRANSCRIPTIONAL REGULATOR, GNTR FAMILY"/>
    <property type="match status" value="1"/>
</dbReference>
<dbReference type="PROSITE" id="PS50949">
    <property type="entry name" value="HTH_GNTR"/>
    <property type="match status" value="1"/>
</dbReference>
<comment type="caution">
    <text evidence="5">The sequence shown here is derived from an EMBL/GenBank/DDBJ whole genome shotgun (WGS) entry which is preliminary data.</text>
</comment>
<evidence type="ECO:0000313" key="6">
    <source>
        <dbReference type="Proteomes" id="UP000070612"/>
    </source>
</evidence>
<dbReference type="AlphaFoldDB" id="A0A132PKG9"/>
<dbReference type="SMART" id="SM00345">
    <property type="entry name" value="HTH_GNTR"/>
    <property type="match status" value="1"/>
</dbReference>
<evidence type="ECO:0000256" key="3">
    <source>
        <dbReference type="ARBA" id="ARBA00023163"/>
    </source>
</evidence>
<keyword evidence="6" id="KW-1185">Reference proteome</keyword>
<dbReference type="PANTHER" id="PTHR43537:SF5">
    <property type="entry name" value="UXU OPERON TRANSCRIPTIONAL REGULATOR"/>
    <property type="match status" value="1"/>
</dbReference>
<keyword evidence="1" id="KW-0805">Transcription regulation</keyword>
<keyword evidence="3" id="KW-0804">Transcription</keyword>
<name>A0A132PKG9_9MYCO</name>
<evidence type="ECO:0000256" key="2">
    <source>
        <dbReference type="ARBA" id="ARBA00023125"/>
    </source>
</evidence>
<evidence type="ECO:0000256" key="1">
    <source>
        <dbReference type="ARBA" id="ARBA00023015"/>
    </source>
</evidence>
<dbReference type="InterPro" id="IPR036388">
    <property type="entry name" value="WH-like_DNA-bd_sf"/>
</dbReference>
<dbReference type="GO" id="GO:0003677">
    <property type="term" value="F:DNA binding"/>
    <property type="evidence" value="ECO:0007669"/>
    <property type="project" value="UniProtKB-KW"/>
</dbReference>
<dbReference type="Pfam" id="PF00392">
    <property type="entry name" value="GntR"/>
    <property type="match status" value="1"/>
</dbReference>
<evidence type="ECO:0000259" key="4">
    <source>
        <dbReference type="PROSITE" id="PS50949"/>
    </source>
</evidence>
<dbReference type="InterPro" id="IPR011711">
    <property type="entry name" value="GntR_C"/>
</dbReference>
<dbReference type="SUPFAM" id="SSF48008">
    <property type="entry name" value="GntR ligand-binding domain-like"/>
    <property type="match status" value="1"/>
</dbReference>
<keyword evidence="2" id="KW-0238">DNA-binding</keyword>
<dbReference type="PRINTS" id="PR00035">
    <property type="entry name" value="HTHGNTR"/>
</dbReference>
<organism evidence="5 6">
    <name type="scientific">Mycolicibacterium wolinskyi</name>
    <dbReference type="NCBI Taxonomy" id="59750"/>
    <lineage>
        <taxon>Bacteria</taxon>
        <taxon>Bacillati</taxon>
        <taxon>Actinomycetota</taxon>
        <taxon>Actinomycetes</taxon>
        <taxon>Mycobacteriales</taxon>
        <taxon>Mycobacteriaceae</taxon>
        <taxon>Mycolicibacterium</taxon>
    </lineage>
</organism>
<dbReference type="SMART" id="SM00895">
    <property type="entry name" value="FCD"/>
    <property type="match status" value="1"/>
</dbReference>
<accession>A0A132PKG9</accession>
<gene>
    <name evidence="5" type="ORF">AFM11_17505</name>
</gene>
<dbReference type="PATRIC" id="fig|59750.3.peg.856"/>
<dbReference type="Pfam" id="PF07729">
    <property type="entry name" value="FCD"/>
    <property type="match status" value="1"/>
</dbReference>
<dbReference type="SUPFAM" id="SSF46785">
    <property type="entry name" value="Winged helix' DNA-binding domain"/>
    <property type="match status" value="1"/>
</dbReference>
<dbReference type="InterPro" id="IPR008920">
    <property type="entry name" value="TF_FadR/GntR_C"/>
</dbReference>
<dbReference type="CDD" id="cd07377">
    <property type="entry name" value="WHTH_GntR"/>
    <property type="match status" value="1"/>
</dbReference>
<reference evidence="5 6" key="1">
    <citation type="submission" date="2015-07" db="EMBL/GenBank/DDBJ databases">
        <title>A draft genome sequence of Mycobacterium wolinskyi.</title>
        <authorList>
            <person name="de Man T.J."/>
            <person name="Perry K.A."/>
            <person name="Coulliette A.D."/>
            <person name="Jensen B."/>
            <person name="Toney N.C."/>
            <person name="Limbago B.M."/>
            <person name="Noble-Wang J."/>
        </authorList>
    </citation>
    <scope>NUCLEOTIDE SEQUENCE [LARGE SCALE GENOMIC DNA]</scope>
    <source>
        <strain evidence="5 6">CDC_01</strain>
    </source>
</reference>
<feature type="domain" description="HTH gntR-type" evidence="4">
    <location>
        <begin position="28"/>
        <end position="99"/>
    </location>
</feature>
<dbReference type="Gene3D" id="1.10.10.10">
    <property type="entry name" value="Winged helix-like DNA-binding domain superfamily/Winged helix DNA-binding domain"/>
    <property type="match status" value="1"/>
</dbReference>
<protein>
    <submittedName>
        <fullName evidence="5">GntR family transcriptional regulator</fullName>
    </submittedName>
</protein>
<sequence>MCTMGEPDRQMAQPAGARGLLERELEIPSRVDEITDRLVTAIAVGEYLPGARLPAERELAASLRVGRMTVRAALARLVEQGLVETRRSGRGGGTYVLQQWPESSTAAVGRTLTMRAHELRDRCDAICRIHGAVCRAAAEARTDRDIAVLRERLEAYRDAASGLASQQADSALHLAIMDAARNPVLKQVLLDLEASVSIGAPAHLWGEPETMPDMELRALRDHEALISAIADGRADDAEALARTHVAIDYEHISAAMRRAGVLAD</sequence>